<dbReference type="RefSeq" id="WP_094290949.1">
    <property type="nucleotide sequence ID" value="NZ_NOIG01000011.1"/>
</dbReference>
<proteinExistence type="predicted"/>
<organism evidence="1 2">
    <name type="scientific">Acidovorax kalamii</name>
    <dbReference type="NCBI Taxonomy" id="2004485"/>
    <lineage>
        <taxon>Bacteria</taxon>
        <taxon>Pseudomonadati</taxon>
        <taxon>Pseudomonadota</taxon>
        <taxon>Betaproteobacteria</taxon>
        <taxon>Burkholderiales</taxon>
        <taxon>Comamonadaceae</taxon>
        <taxon>Acidovorax</taxon>
    </lineage>
</organism>
<gene>
    <name evidence="1" type="ORF">CBY09_18015</name>
</gene>
<evidence type="ECO:0000313" key="1">
    <source>
        <dbReference type="EMBL" id="OYD48718.1"/>
    </source>
</evidence>
<dbReference type="Proteomes" id="UP000215441">
    <property type="component" value="Unassembled WGS sequence"/>
</dbReference>
<dbReference type="InterPro" id="IPR052931">
    <property type="entry name" value="Prophage_regulatory_activator"/>
</dbReference>
<keyword evidence="2" id="KW-1185">Reference proteome</keyword>
<dbReference type="AlphaFoldDB" id="A0A235EI36"/>
<sequence length="84" mass="9388">MNAIALTPPGADSPRPVQAERDRLIRMGEVERLTGLKKSTIYTNLRVKGGFPRPLRLSARAVAWRESEVLAWCDERTRVGDANV</sequence>
<evidence type="ECO:0000313" key="2">
    <source>
        <dbReference type="Proteomes" id="UP000215441"/>
    </source>
</evidence>
<protein>
    <recommendedName>
        <fullName evidence="3">AlpA family transcriptional regulator</fullName>
    </recommendedName>
</protein>
<dbReference type="OrthoDB" id="5398721at2"/>
<dbReference type="Gene3D" id="1.10.238.160">
    <property type="match status" value="1"/>
</dbReference>
<dbReference type="InterPro" id="IPR010260">
    <property type="entry name" value="AlpA"/>
</dbReference>
<dbReference type="EMBL" id="NOIG01000011">
    <property type="protein sequence ID" value="OYD48718.1"/>
    <property type="molecule type" value="Genomic_DNA"/>
</dbReference>
<dbReference type="Pfam" id="PF05930">
    <property type="entry name" value="Phage_AlpA"/>
    <property type="match status" value="1"/>
</dbReference>
<evidence type="ECO:0008006" key="3">
    <source>
        <dbReference type="Google" id="ProtNLM"/>
    </source>
</evidence>
<comment type="caution">
    <text evidence="1">The sequence shown here is derived from an EMBL/GenBank/DDBJ whole genome shotgun (WGS) entry which is preliminary data.</text>
</comment>
<reference evidence="1 2" key="1">
    <citation type="submission" date="2017-07" db="EMBL/GenBank/DDBJ databases">
        <title>Acidovorax KNDSW TSA 6 genome sequence and assembly.</title>
        <authorList>
            <person name="Mayilraj S."/>
        </authorList>
    </citation>
    <scope>NUCLEOTIDE SEQUENCE [LARGE SCALE GENOMIC DNA]</scope>
    <source>
        <strain evidence="1 2">KNDSW-TSA6</strain>
    </source>
</reference>
<accession>A0A235EI36</accession>
<name>A0A235EI36_9BURK</name>
<dbReference type="PANTHER" id="PTHR36154:SF1">
    <property type="entry name" value="DNA-BINDING TRANSCRIPTIONAL ACTIVATOR ALPA"/>
    <property type="match status" value="1"/>
</dbReference>
<dbReference type="PANTHER" id="PTHR36154">
    <property type="entry name" value="DNA-BINDING TRANSCRIPTIONAL ACTIVATOR ALPA"/>
    <property type="match status" value="1"/>
</dbReference>